<protein>
    <submittedName>
        <fullName evidence="1">Uncharacterized protein</fullName>
    </submittedName>
</protein>
<organism evidence="1">
    <name type="scientific">Siphoviridae sp. ct96x5</name>
    <dbReference type="NCBI Taxonomy" id="2825367"/>
    <lineage>
        <taxon>Viruses</taxon>
        <taxon>Duplodnaviria</taxon>
        <taxon>Heunggongvirae</taxon>
        <taxon>Uroviricota</taxon>
        <taxon>Caudoviricetes</taxon>
    </lineage>
</organism>
<sequence length="135" mass="16045">MIRLNKPISATQAEHFSKITTHAERYHAVKSGFFDLRWSDPYFIEYGKLRPVRTMETQYDCKAIIYEFGSEYREMKDSFGLFLEMMEIPFVELSHKTEEQMGDRKFRIKVVPTTYEEAKCVARWIQFHAIIAAMN</sequence>
<dbReference type="EMBL" id="BK015488">
    <property type="protein sequence ID" value="DAE09584.1"/>
    <property type="molecule type" value="Genomic_DNA"/>
</dbReference>
<accession>A0A8S5PS14</accession>
<reference evidence="1" key="1">
    <citation type="journal article" date="2021" name="Proc. Natl. Acad. Sci. U.S.A.">
        <title>A Catalog of Tens of Thousands of Viruses from Human Metagenomes Reveals Hidden Associations with Chronic Diseases.</title>
        <authorList>
            <person name="Tisza M.J."/>
            <person name="Buck C.B."/>
        </authorList>
    </citation>
    <scope>NUCLEOTIDE SEQUENCE</scope>
    <source>
        <strain evidence="1">Ct96x5</strain>
    </source>
</reference>
<name>A0A8S5PS14_9CAUD</name>
<evidence type="ECO:0000313" key="1">
    <source>
        <dbReference type="EMBL" id="DAE09584.1"/>
    </source>
</evidence>
<proteinExistence type="predicted"/>